<sequence length="204" mass="23163">MKKIIYSLTLISSLAFAQNVKVTSNYGSENQDIQDLINFENIFFDKLNFQSENLKGKTYKIALEEFKKGKLVKTSVLFDGSEADIFKIDKDKLSLKFAFKLSDGKLKTFVIGKTISGQGFYSKKFYSKLHNEEDDYALKNFLGSKEDISLDINKKNAIFAIITPTIHEDGTGSYCEVAQSDIAPEKLGEKFKIPHYFLVSIKFN</sequence>
<protein>
    <submittedName>
        <fullName evidence="2">Uncharacterized protein</fullName>
    </submittedName>
</protein>
<dbReference type="AlphaFoldDB" id="A0A3G8ZL26"/>
<dbReference type="Proteomes" id="UP000272316">
    <property type="component" value="Chromosome"/>
</dbReference>
<feature type="chain" id="PRO_5018231116" evidence="1">
    <location>
        <begin position="18"/>
        <end position="204"/>
    </location>
</feature>
<evidence type="ECO:0000313" key="3">
    <source>
        <dbReference type="Proteomes" id="UP000272316"/>
    </source>
</evidence>
<evidence type="ECO:0000313" key="2">
    <source>
        <dbReference type="EMBL" id="AZI54566.1"/>
    </source>
</evidence>
<dbReference type="EMBL" id="CP034160">
    <property type="protein sequence ID" value="AZI54566.1"/>
    <property type="molecule type" value="Genomic_DNA"/>
</dbReference>
<proteinExistence type="predicted"/>
<dbReference type="KEGG" id="eva:EIB75_04580"/>
<organism evidence="2 3">
    <name type="scientific">Epilithonimonas vandammei</name>
    <dbReference type="NCBI Taxonomy" id="2487072"/>
    <lineage>
        <taxon>Bacteria</taxon>
        <taxon>Pseudomonadati</taxon>
        <taxon>Bacteroidota</taxon>
        <taxon>Flavobacteriia</taxon>
        <taxon>Flavobacteriales</taxon>
        <taxon>Weeksellaceae</taxon>
        <taxon>Chryseobacterium group</taxon>
        <taxon>Epilithonimonas</taxon>
    </lineage>
</organism>
<evidence type="ECO:0000256" key="1">
    <source>
        <dbReference type="SAM" id="SignalP"/>
    </source>
</evidence>
<gene>
    <name evidence="2" type="ORF">EIB75_04580</name>
</gene>
<reference evidence="3" key="1">
    <citation type="submission" date="2018-11" db="EMBL/GenBank/DDBJ databases">
        <title>Proposal to divide the Flavobacteriaceae and reorganize its genera based on Amino Acid Identity values calculated from whole genome sequences.</title>
        <authorList>
            <person name="Nicholson A.C."/>
            <person name="Gulvik C.A."/>
            <person name="Whitney A.M."/>
            <person name="Sheth M."/>
            <person name="Batra D."/>
            <person name="Pryor J."/>
            <person name="Bernardet J.-F."/>
            <person name="Hugo C."/>
            <person name="Kampfer P."/>
            <person name="Newman J.D."/>
            <person name="McQuiston J.R."/>
        </authorList>
    </citation>
    <scope>NUCLEOTIDE SEQUENCE [LARGE SCALE GENOMIC DNA]</scope>
    <source>
        <strain evidence="3">H6466</strain>
    </source>
</reference>
<accession>A0A3G8ZL26</accession>
<keyword evidence="1" id="KW-0732">Signal</keyword>
<feature type="signal peptide" evidence="1">
    <location>
        <begin position="1"/>
        <end position="17"/>
    </location>
</feature>
<name>A0A3G8ZL26_9FLAO</name>
<dbReference type="RefSeq" id="WP_124985873.1">
    <property type="nucleotide sequence ID" value="NZ_CP034160.1"/>
</dbReference>